<feature type="domain" description="mRNA capping enzyme adenylation" evidence="12">
    <location>
        <begin position="306"/>
        <end position="364"/>
    </location>
</feature>
<feature type="region of interest" description="Disordered" evidence="11">
    <location>
        <begin position="138"/>
        <end position="181"/>
    </location>
</feature>
<comment type="catalytic activity">
    <reaction evidence="10">
        <text>a 5'-end diphospho-ribonucleoside in mRNA + GTP + H(+) = a 5'-end (5'-triphosphoguanosine)-ribonucleoside in mRNA + diphosphate</text>
        <dbReference type="Rhea" id="RHEA:67012"/>
        <dbReference type="Rhea" id="RHEA-COMP:17165"/>
        <dbReference type="Rhea" id="RHEA-COMP:17166"/>
        <dbReference type="ChEBI" id="CHEBI:15378"/>
        <dbReference type="ChEBI" id="CHEBI:33019"/>
        <dbReference type="ChEBI" id="CHEBI:37565"/>
        <dbReference type="ChEBI" id="CHEBI:167616"/>
        <dbReference type="ChEBI" id="CHEBI:167617"/>
        <dbReference type="EC" id="2.7.7.50"/>
    </reaction>
    <physiologicalReaction direction="left-to-right" evidence="10">
        <dbReference type="Rhea" id="RHEA:67013"/>
    </physiologicalReaction>
</comment>
<feature type="domain" description="mRNA capping enzyme adenylation" evidence="12">
    <location>
        <begin position="52"/>
        <end position="139"/>
    </location>
</feature>
<dbReference type="InterPro" id="IPR012340">
    <property type="entry name" value="NA-bd_OB-fold"/>
</dbReference>
<dbReference type="AlphaFoldDB" id="A0A0G4GV92"/>
<keyword evidence="8" id="KW-0342">GTP-binding</keyword>
<evidence type="ECO:0000256" key="8">
    <source>
        <dbReference type="ARBA" id="ARBA00023134"/>
    </source>
</evidence>
<feature type="compositionally biased region" description="Basic and acidic residues" evidence="11">
    <location>
        <begin position="226"/>
        <end position="248"/>
    </location>
</feature>
<organism evidence="14">
    <name type="scientific">Chromera velia CCMP2878</name>
    <dbReference type="NCBI Taxonomy" id="1169474"/>
    <lineage>
        <taxon>Eukaryota</taxon>
        <taxon>Sar</taxon>
        <taxon>Alveolata</taxon>
        <taxon>Colpodellida</taxon>
        <taxon>Chromeraceae</taxon>
        <taxon>Chromera</taxon>
    </lineage>
</organism>
<keyword evidence="7" id="KW-0506">mRNA capping</keyword>
<accession>A0A0G4GV92</accession>
<evidence type="ECO:0000256" key="7">
    <source>
        <dbReference type="ARBA" id="ARBA00023042"/>
    </source>
</evidence>
<evidence type="ECO:0000256" key="2">
    <source>
        <dbReference type="ARBA" id="ARBA00012475"/>
    </source>
</evidence>
<dbReference type="GO" id="GO:0005634">
    <property type="term" value="C:nucleus"/>
    <property type="evidence" value="ECO:0007669"/>
    <property type="project" value="UniProtKB-SubCell"/>
</dbReference>
<name>A0A0G4GV92_9ALVE</name>
<evidence type="ECO:0000259" key="12">
    <source>
        <dbReference type="Pfam" id="PF01331"/>
    </source>
</evidence>
<evidence type="ECO:0000313" key="14">
    <source>
        <dbReference type="EMBL" id="CEM34574.1"/>
    </source>
</evidence>
<comment type="subcellular location">
    <subcellularLocation>
        <location evidence="1">Nucleus</location>
    </subcellularLocation>
</comment>
<dbReference type="PhylomeDB" id="A0A0G4GV92"/>
<protein>
    <recommendedName>
        <fullName evidence="2">mRNA guanylyltransferase</fullName>
        <ecNumber evidence="2">2.7.7.50</ecNumber>
    </recommendedName>
</protein>
<keyword evidence="4" id="KW-0808">Transferase</keyword>
<dbReference type="InterPro" id="IPR051029">
    <property type="entry name" value="mRNA_Capping_Enz/RNA_Phosphat"/>
</dbReference>
<evidence type="ECO:0000256" key="10">
    <source>
        <dbReference type="ARBA" id="ARBA00044624"/>
    </source>
</evidence>
<evidence type="ECO:0000256" key="9">
    <source>
        <dbReference type="ARBA" id="ARBA00023242"/>
    </source>
</evidence>
<dbReference type="InterPro" id="IPR001339">
    <property type="entry name" value="mRNA_cap_enzyme_adenylation"/>
</dbReference>
<dbReference type="CDD" id="cd07895">
    <property type="entry name" value="Adenylation_mRNA_capping"/>
    <property type="match status" value="1"/>
</dbReference>
<dbReference type="GO" id="GO:0006370">
    <property type="term" value="P:7-methylguanosine mRNA capping"/>
    <property type="evidence" value="ECO:0007669"/>
    <property type="project" value="UniProtKB-KW"/>
</dbReference>
<dbReference type="PANTHER" id="PTHR10367:SF17">
    <property type="entry name" value="MRNA-CAPPING ENZYME"/>
    <property type="match status" value="1"/>
</dbReference>
<dbReference type="Pfam" id="PF01331">
    <property type="entry name" value="mRNA_cap_enzyme"/>
    <property type="match status" value="2"/>
</dbReference>
<dbReference type="GO" id="GO:0005525">
    <property type="term" value="F:GTP binding"/>
    <property type="evidence" value="ECO:0007669"/>
    <property type="project" value="UniProtKB-KW"/>
</dbReference>
<dbReference type="EC" id="2.7.7.50" evidence="2"/>
<feature type="region of interest" description="Disordered" evidence="11">
    <location>
        <begin position="226"/>
        <end position="304"/>
    </location>
</feature>
<keyword evidence="3" id="KW-0507">mRNA processing</keyword>
<dbReference type="Gene3D" id="2.40.50.140">
    <property type="entry name" value="Nucleic acid-binding proteins"/>
    <property type="match status" value="2"/>
</dbReference>
<keyword evidence="9" id="KW-0539">Nucleus</keyword>
<evidence type="ECO:0000259" key="13">
    <source>
        <dbReference type="Pfam" id="PF03919"/>
    </source>
</evidence>
<evidence type="ECO:0000256" key="6">
    <source>
        <dbReference type="ARBA" id="ARBA00022741"/>
    </source>
</evidence>
<proteinExistence type="predicted"/>
<evidence type="ECO:0000256" key="11">
    <source>
        <dbReference type="SAM" id="MobiDB-lite"/>
    </source>
</evidence>
<dbReference type="Pfam" id="PF03919">
    <property type="entry name" value="mRNA_cap_C"/>
    <property type="match status" value="1"/>
</dbReference>
<dbReference type="Gene3D" id="3.30.470.30">
    <property type="entry name" value="DNA ligase/mRNA capping enzyme"/>
    <property type="match status" value="2"/>
</dbReference>
<evidence type="ECO:0000256" key="3">
    <source>
        <dbReference type="ARBA" id="ARBA00022664"/>
    </source>
</evidence>
<evidence type="ECO:0000256" key="1">
    <source>
        <dbReference type="ARBA" id="ARBA00004123"/>
    </source>
</evidence>
<keyword evidence="6" id="KW-0547">Nucleotide-binding</keyword>
<feature type="domain" description="mRNA capping enzyme C-terminal" evidence="13">
    <location>
        <begin position="611"/>
        <end position="650"/>
    </location>
</feature>
<dbReference type="SUPFAM" id="SSF56091">
    <property type="entry name" value="DNA ligase/mRNA capping enzyme, catalytic domain"/>
    <property type="match status" value="1"/>
</dbReference>
<dbReference type="InterPro" id="IPR013846">
    <property type="entry name" value="mRNA_cap_enzyme_C"/>
</dbReference>
<evidence type="ECO:0000256" key="5">
    <source>
        <dbReference type="ARBA" id="ARBA00022695"/>
    </source>
</evidence>
<keyword evidence="5" id="KW-0548">Nucleotidyltransferase</keyword>
<dbReference type="GO" id="GO:0004484">
    <property type="term" value="F:mRNA guanylyltransferase activity"/>
    <property type="evidence" value="ECO:0007669"/>
    <property type="project" value="UniProtKB-EC"/>
</dbReference>
<feature type="compositionally biased region" description="Low complexity" evidence="11">
    <location>
        <begin position="276"/>
        <end position="295"/>
    </location>
</feature>
<dbReference type="GO" id="GO:0005524">
    <property type="term" value="F:ATP binding"/>
    <property type="evidence" value="ECO:0007669"/>
    <property type="project" value="InterPro"/>
</dbReference>
<dbReference type="EMBL" id="CDMZ01001570">
    <property type="protein sequence ID" value="CEM34574.1"/>
    <property type="molecule type" value="Genomic_DNA"/>
</dbReference>
<dbReference type="PANTHER" id="PTHR10367">
    <property type="entry name" value="MRNA-CAPPING ENZYME"/>
    <property type="match status" value="1"/>
</dbReference>
<gene>
    <name evidence="14" type="ORF">Cvel_23463</name>
</gene>
<dbReference type="VEuPathDB" id="CryptoDB:Cvel_23463"/>
<feature type="compositionally biased region" description="Basic and acidic residues" evidence="11">
    <location>
        <begin position="138"/>
        <end position="170"/>
    </location>
</feature>
<reference evidence="14" key="1">
    <citation type="submission" date="2014-11" db="EMBL/GenBank/DDBJ databases">
        <authorList>
            <person name="Otto D Thomas"/>
            <person name="Naeem Raeece"/>
        </authorList>
    </citation>
    <scope>NUCLEOTIDE SEQUENCE</scope>
</reference>
<evidence type="ECO:0000256" key="4">
    <source>
        <dbReference type="ARBA" id="ARBA00022679"/>
    </source>
</evidence>
<dbReference type="SUPFAM" id="SSF50249">
    <property type="entry name" value="Nucleic acid-binding proteins"/>
    <property type="match status" value="1"/>
</dbReference>
<sequence length="676" mass="76908">MAGPAALSDFGNFGGRGQAVEFHAPQHAQIRSKLHEFTRYVGSPNDFPGSQVVSLTNHNVADLVRNPYVACEKSDGTRYFLLAGKSRWSYLIGRKNDIIAFQNFWFPRKNKSPDGEPPEAQEYTLLDGEMVTDKIKLPRKKETKERAAVESSETQKMEGDVDHGAQAKGEESEEDEDDPPGTVLIHRFLVFDCLRVDNEDVTQLNFLERLRRAYEDVILPKREFDRREKEKEEKREKEKEESEREQKRLRGPAPGDEEKEKGEENGSAGGVGETSGATVVPAPSASSPAPTAPTAAGGGGAGVDLQKQSQPFEIYLKDFFEVKNVGTVMKISHQHMPHESDGLIFTPIKLPYKPGTCKQLLKWKPPEQNSVDFRIIWRDSVGLFELQYADKGISTGFEDGWLSPVGKFYKKHLLVDMTSCVDFQIVECRWDFDGWKFIPGDYEQNTERTTREQQLLGEGFRKFTETIPPGVTVAYPKTARGDHLRALHGNVYGRWKKGAWIAERFRYGISTGFEDGWLSPVGKFYKKHLLVDMTSCVDFQIVECRWDFDGWKFIPGDYEQNTERTTREQQLLGEGFRKFTETIPPGVTVAYPKTARGDHLRALHGNVYGRWKKGAWIAERFRYDKTTPNDKNVVDKVFQSIKDGIDIETLARRLKDPTVKSVAQECKMQTYFPTEK</sequence>